<evidence type="ECO:0000313" key="15">
    <source>
        <dbReference type="EMBL" id="RIY39034.1"/>
    </source>
</evidence>
<keyword evidence="10 12" id="KW-0648">Protein biosynthesis</keyword>
<feature type="domain" description="Alanyl-transfer RNA synthetases family profile" evidence="14">
    <location>
        <begin position="5"/>
        <end position="720"/>
    </location>
</feature>
<dbReference type="GO" id="GO:0008270">
    <property type="term" value="F:zinc ion binding"/>
    <property type="evidence" value="ECO:0007669"/>
    <property type="project" value="UniProtKB-UniRule"/>
</dbReference>
<dbReference type="InterPro" id="IPR003156">
    <property type="entry name" value="DHHA1_dom"/>
</dbReference>
<dbReference type="AlphaFoldDB" id="A0A3A1YRM9"/>
<evidence type="ECO:0000256" key="9">
    <source>
        <dbReference type="ARBA" id="ARBA00022884"/>
    </source>
</evidence>
<dbReference type="Gene3D" id="3.30.980.10">
    <property type="entry name" value="Threonyl-trna Synthetase, Chain A, domain 2"/>
    <property type="match status" value="1"/>
</dbReference>
<evidence type="ECO:0000256" key="4">
    <source>
        <dbReference type="ARBA" id="ARBA00022598"/>
    </source>
</evidence>
<evidence type="ECO:0000256" key="2">
    <source>
        <dbReference type="ARBA" id="ARBA00008226"/>
    </source>
</evidence>
<dbReference type="FunFam" id="2.40.30.130:FF:000001">
    <property type="entry name" value="Alanine--tRNA ligase"/>
    <property type="match status" value="1"/>
</dbReference>
<keyword evidence="5 12" id="KW-0479">Metal-binding</keyword>
<evidence type="ECO:0000256" key="5">
    <source>
        <dbReference type="ARBA" id="ARBA00022723"/>
    </source>
</evidence>
<keyword evidence="13" id="KW-0175">Coiled coil</keyword>
<dbReference type="GO" id="GO:0005524">
    <property type="term" value="F:ATP binding"/>
    <property type="evidence" value="ECO:0007669"/>
    <property type="project" value="UniProtKB-UniRule"/>
</dbReference>
<organism evidence="15 16">
    <name type="scientific">Psittacicella hinzii</name>
    <dbReference type="NCBI Taxonomy" id="2028575"/>
    <lineage>
        <taxon>Bacteria</taxon>
        <taxon>Pseudomonadati</taxon>
        <taxon>Pseudomonadota</taxon>
        <taxon>Gammaproteobacteria</taxon>
        <taxon>Pasteurellales</taxon>
        <taxon>Psittacicellaceae</taxon>
        <taxon>Psittacicella</taxon>
    </lineage>
</organism>
<evidence type="ECO:0000256" key="11">
    <source>
        <dbReference type="ARBA" id="ARBA00023146"/>
    </source>
</evidence>
<dbReference type="Gene3D" id="3.10.310.40">
    <property type="match status" value="1"/>
</dbReference>
<feature type="coiled-coil region" evidence="13">
    <location>
        <begin position="743"/>
        <end position="770"/>
    </location>
</feature>
<keyword evidence="7 12" id="KW-0862">Zinc</keyword>
<keyword evidence="6 12" id="KW-0547">Nucleotide-binding</keyword>
<dbReference type="Pfam" id="PF01411">
    <property type="entry name" value="tRNA-synt_2c"/>
    <property type="match status" value="1"/>
</dbReference>
<feature type="binding site" evidence="12">
    <location>
        <position position="579"/>
    </location>
    <ligand>
        <name>Zn(2+)</name>
        <dbReference type="ChEBI" id="CHEBI:29105"/>
    </ligand>
</feature>
<gene>
    <name evidence="12" type="primary">alaS</name>
    <name evidence="15" type="ORF">CKF58_02920</name>
</gene>
<dbReference type="InterPro" id="IPR009000">
    <property type="entry name" value="Transl_B-barrel_sf"/>
</dbReference>
<keyword evidence="12" id="KW-0963">Cytoplasm</keyword>
<dbReference type="FunFam" id="3.30.980.10:FF:000004">
    <property type="entry name" value="Alanine--tRNA ligase, cytoplasmic"/>
    <property type="match status" value="1"/>
</dbReference>
<dbReference type="OrthoDB" id="9803884at2"/>
<dbReference type="GO" id="GO:0002161">
    <property type="term" value="F:aminoacyl-tRNA deacylase activity"/>
    <property type="evidence" value="ECO:0007669"/>
    <property type="project" value="TreeGrafter"/>
</dbReference>
<dbReference type="Gene3D" id="2.40.30.130">
    <property type="match status" value="1"/>
</dbReference>
<dbReference type="Pfam" id="PF07973">
    <property type="entry name" value="tRNA_SAD"/>
    <property type="match status" value="1"/>
</dbReference>
<dbReference type="EC" id="6.1.1.7" evidence="12"/>
<keyword evidence="16" id="KW-1185">Reference proteome</keyword>
<dbReference type="InterPro" id="IPR050058">
    <property type="entry name" value="Ala-tRNA_ligase"/>
</dbReference>
<dbReference type="FunFam" id="3.30.930.10:FF:000004">
    <property type="entry name" value="Alanine--tRNA ligase"/>
    <property type="match status" value="1"/>
</dbReference>
<evidence type="ECO:0000256" key="7">
    <source>
        <dbReference type="ARBA" id="ARBA00022833"/>
    </source>
</evidence>
<dbReference type="InterPro" id="IPR018164">
    <property type="entry name" value="Ala-tRNA-synth_IIc_N"/>
</dbReference>
<dbReference type="InterPro" id="IPR018165">
    <property type="entry name" value="Ala-tRNA-synth_IIc_core"/>
</dbReference>
<evidence type="ECO:0000256" key="12">
    <source>
        <dbReference type="HAMAP-Rule" id="MF_00036"/>
    </source>
</evidence>
<evidence type="ECO:0000256" key="6">
    <source>
        <dbReference type="ARBA" id="ARBA00022741"/>
    </source>
</evidence>
<evidence type="ECO:0000256" key="8">
    <source>
        <dbReference type="ARBA" id="ARBA00022840"/>
    </source>
</evidence>
<protein>
    <recommendedName>
        <fullName evidence="12">Alanine--tRNA ligase</fullName>
        <ecNumber evidence="12">6.1.1.7</ecNumber>
    </recommendedName>
    <alternativeName>
        <fullName evidence="12">Alanyl-tRNA synthetase</fullName>
        <shortName evidence="12">AlaRS</shortName>
    </alternativeName>
</protein>
<evidence type="ECO:0000313" key="16">
    <source>
        <dbReference type="Proteomes" id="UP000265916"/>
    </source>
</evidence>
<comment type="function">
    <text evidence="12">Catalyzes the attachment of alanine to tRNA(Ala) in a two-step reaction: alanine is first activated by ATP to form Ala-AMP and then transferred to the acceptor end of tRNA(Ala). Also edits incorrectly charged Ser-tRNA(Ala) and Gly-tRNA(Ala) via its editing domain.</text>
</comment>
<dbReference type="HAMAP" id="MF_00036_B">
    <property type="entry name" value="Ala_tRNA_synth_B"/>
    <property type="match status" value="1"/>
</dbReference>
<feature type="binding site" evidence="12">
    <location>
        <position position="575"/>
    </location>
    <ligand>
        <name>Zn(2+)</name>
        <dbReference type="ChEBI" id="CHEBI:29105"/>
    </ligand>
</feature>
<evidence type="ECO:0000256" key="13">
    <source>
        <dbReference type="SAM" id="Coils"/>
    </source>
</evidence>
<keyword evidence="8 12" id="KW-0067">ATP-binding</keyword>
<evidence type="ECO:0000256" key="10">
    <source>
        <dbReference type="ARBA" id="ARBA00022917"/>
    </source>
</evidence>
<dbReference type="GO" id="GO:0004813">
    <property type="term" value="F:alanine-tRNA ligase activity"/>
    <property type="evidence" value="ECO:0007669"/>
    <property type="project" value="UniProtKB-UniRule"/>
</dbReference>
<comment type="cofactor">
    <cofactor evidence="12">
        <name>Zn(2+)</name>
        <dbReference type="ChEBI" id="CHEBI:29105"/>
    </cofactor>
    <text evidence="12">Binds 1 zinc ion per subunit.</text>
</comment>
<sequence>MSSLKSVAEIRRGYLDYFARQGHQVVDSSSLVPENDPTLLFINAGMNQFKNVFLGLEKRAYKRATTAQRCVRAGGKHNDLENVGFTARHHTFFEMMGNFSFGDYFKHEAIRFAWEFLTGKDNLALDPNRLTVTVYETDDEAYNIWANEIGVPKERIIRIGDNKGAPYASDNFWQMADTGPCGPSTEIFYDHGPEVWGGPPGSPEEDGDRFIEIWNIVFMQFNRHEDGTMERLTHPCIDTGMGIERVAAIKQGVFSNYDIDVFKFLIKRAAEVIGIEINPQTRKSLNVIADHIRACTFLVGDGVVPSNEGRGYVLRRIIRRAVRHGYLLGAKQAFFHKLVDNVIDVMEDAAAYLDTPAKRAFITKILRLEEEQFTRTIERGTNLLNDEIANLKASGKQELAGNVAFTLLDTYGFPLDITVDMCKEQGITVDVAGFEVCMEEQRKLAKAASKFKANYGEVIKTDLVTAYDFYNNSSLQSVGKVTAIYQNGKEVEAVSSGDEAVIITDISPFYGESGGQVGDTGTIKNDEFIFDVTDTQKYALALGHHGNVVAGQVKVGDLVDLEVDAARRKAIVLHHSVTHLLHAAVREVLGEHVHQKGSLNTYGVSRFDISHPEALTLGQMQQVEALVNQHIRANHPVVVKEMTMDQAKALGAQALFTEKYGDVVRVVMMSEWSIELCGGLHVASTGEIGLFKLLSDAGIAAGVRRLEYVAGDLAVQYMQEDTKLIRQLTEVAVKPRGELVDSVLVSQSKIKELEKALDNLKQELALQQVNSLLAASEKVGDTDLVFVEVKNLDVKGLKAVAADMANRVAGNAVFVLANTNDQGSHNLLVQVKGLTDKINAGNLVRELAGKLGGKGGGKPEQAMGSYTEQDKVAAELENCKAYVKTLL</sequence>
<keyword evidence="11 12" id="KW-0030">Aminoacyl-tRNA synthetase</keyword>
<evidence type="ECO:0000256" key="3">
    <source>
        <dbReference type="ARBA" id="ARBA00022555"/>
    </source>
</evidence>
<dbReference type="RefSeq" id="WP_119530775.1">
    <property type="nucleotide sequence ID" value="NZ_JBHSSP010000039.1"/>
</dbReference>
<dbReference type="Gene3D" id="3.30.54.20">
    <property type="match status" value="1"/>
</dbReference>
<dbReference type="InterPro" id="IPR023033">
    <property type="entry name" value="Ala_tRNA_ligase_euk/bac"/>
</dbReference>
<dbReference type="Gene3D" id="3.30.930.10">
    <property type="entry name" value="Bira Bifunctional Protein, Domain 2"/>
    <property type="match status" value="1"/>
</dbReference>
<dbReference type="GO" id="GO:0005829">
    <property type="term" value="C:cytosol"/>
    <property type="evidence" value="ECO:0007669"/>
    <property type="project" value="TreeGrafter"/>
</dbReference>
<name>A0A3A1YRM9_9GAMM</name>
<dbReference type="FunFam" id="3.10.310.40:FF:000001">
    <property type="entry name" value="Alanine--tRNA ligase"/>
    <property type="match status" value="1"/>
</dbReference>
<dbReference type="CDD" id="cd00673">
    <property type="entry name" value="AlaRS_core"/>
    <property type="match status" value="1"/>
</dbReference>
<dbReference type="InterPro" id="IPR045864">
    <property type="entry name" value="aa-tRNA-synth_II/BPL/LPL"/>
</dbReference>
<dbReference type="FunFam" id="3.30.54.20:FF:000001">
    <property type="entry name" value="Alanine--tRNA ligase"/>
    <property type="match status" value="1"/>
</dbReference>
<dbReference type="InterPro" id="IPR018163">
    <property type="entry name" value="Thr/Ala-tRNA-synth_IIc_edit"/>
</dbReference>
<dbReference type="SMART" id="SM00863">
    <property type="entry name" value="tRNA_SAD"/>
    <property type="match status" value="1"/>
</dbReference>
<dbReference type="InterPro" id="IPR002318">
    <property type="entry name" value="Ala-tRNA-lgiase_IIc"/>
</dbReference>
<reference evidence="15 16" key="1">
    <citation type="submission" date="2017-08" db="EMBL/GenBank/DDBJ databases">
        <title>Reclassification of Bisgaard taxon 37 and 44.</title>
        <authorList>
            <person name="Christensen H."/>
        </authorList>
    </citation>
    <scope>NUCLEOTIDE SEQUENCE [LARGE SCALE GENOMIC DNA]</scope>
    <source>
        <strain evidence="15 16">111</strain>
    </source>
</reference>
<dbReference type="SUPFAM" id="SSF55681">
    <property type="entry name" value="Class II aaRS and biotin synthetases"/>
    <property type="match status" value="1"/>
</dbReference>
<dbReference type="InterPro" id="IPR018162">
    <property type="entry name" value="Ala-tRNA-ligase_IIc_anticod-bd"/>
</dbReference>
<comment type="caution">
    <text evidence="15">The sequence shown here is derived from an EMBL/GenBank/DDBJ whole genome shotgun (WGS) entry which is preliminary data.</text>
</comment>
<feature type="binding site" evidence="12">
    <location>
        <position position="677"/>
    </location>
    <ligand>
        <name>Zn(2+)</name>
        <dbReference type="ChEBI" id="CHEBI:29105"/>
    </ligand>
</feature>
<dbReference type="EMBL" id="NRJG01000044">
    <property type="protein sequence ID" value="RIY39034.1"/>
    <property type="molecule type" value="Genomic_DNA"/>
</dbReference>
<dbReference type="SUPFAM" id="SSF101353">
    <property type="entry name" value="Putative anticodon-binding domain of alanyl-tRNA synthetase (AlaRS)"/>
    <property type="match status" value="1"/>
</dbReference>
<dbReference type="PANTHER" id="PTHR11777:SF9">
    <property type="entry name" value="ALANINE--TRNA LIGASE, CYTOPLASMIC"/>
    <property type="match status" value="1"/>
</dbReference>
<comment type="similarity">
    <text evidence="2 12">Belongs to the class-II aminoacyl-tRNA synthetase family.</text>
</comment>
<dbReference type="InterPro" id="IPR012947">
    <property type="entry name" value="tRNA_SAD"/>
</dbReference>
<comment type="subcellular location">
    <subcellularLocation>
        <location evidence="1 12">Cytoplasm</location>
    </subcellularLocation>
</comment>
<evidence type="ECO:0000256" key="1">
    <source>
        <dbReference type="ARBA" id="ARBA00004496"/>
    </source>
</evidence>
<dbReference type="PROSITE" id="PS50860">
    <property type="entry name" value="AA_TRNA_LIGASE_II_ALA"/>
    <property type="match status" value="1"/>
</dbReference>
<accession>A0A3A1YRM9</accession>
<dbReference type="Pfam" id="PF02272">
    <property type="entry name" value="DHHA1"/>
    <property type="match status" value="1"/>
</dbReference>
<comment type="domain">
    <text evidence="12">Consists of three domains; the N-terminal catalytic domain, the editing domain and the C-terminal C-Ala domain. The editing domain removes incorrectly charged amino acids, while the C-Ala domain, along with tRNA(Ala), serves as a bridge to cooperatively bring together the editing and aminoacylation centers thus stimulating deacylation of misacylated tRNAs.</text>
</comment>
<dbReference type="PANTHER" id="PTHR11777">
    <property type="entry name" value="ALANYL-TRNA SYNTHETASE"/>
    <property type="match status" value="1"/>
</dbReference>
<dbReference type="GO" id="GO:0006419">
    <property type="term" value="P:alanyl-tRNA aminoacylation"/>
    <property type="evidence" value="ECO:0007669"/>
    <property type="project" value="UniProtKB-UniRule"/>
</dbReference>
<feature type="binding site" evidence="12">
    <location>
        <position position="681"/>
    </location>
    <ligand>
        <name>Zn(2+)</name>
        <dbReference type="ChEBI" id="CHEBI:29105"/>
    </ligand>
</feature>
<keyword evidence="4 12" id="KW-0436">Ligase</keyword>
<keyword evidence="9 12" id="KW-0694">RNA-binding</keyword>
<dbReference type="GO" id="GO:0045892">
    <property type="term" value="P:negative regulation of DNA-templated transcription"/>
    <property type="evidence" value="ECO:0007669"/>
    <property type="project" value="TreeGrafter"/>
</dbReference>
<dbReference type="Proteomes" id="UP000265916">
    <property type="component" value="Unassembled WGS sequence"/>
</dbReference>
<dbReference type="GO" id="GO:0000049">
    <property type="term" value="F:tRNA binding"/>
    <property type="evidence" value="ECO:0007669"/>
    <property type="project" value="UniProtKB-KW"/>
</dbReference>
<dbReference type="SUPFAM" id="SSF50447">
    <property type="entry name" value="Translation proteins"/>
    <property type="match status" value="1"/>
</dbReference>
<dbReference type="PRINTS" id="PR00980">
    <property type="entry name" value="TRNASYNTHALA"/>
</dbReference>
<proteinExistence type="inferred from homology"/>
<keyword evidence="3 12" id="KW-0820">tRNA-binding</keyword>
<dbReference type="NCBIfam" id="TIGR00344">
    <property type="entry name" value="alaS"/>
    <property type="match status" value="1"/>
</dbReference>
<evidence type="ECO:0000259" key="14">
    <source>
        <dbReference type="PROSITE" id="PS50860"/>
    </source>
</evidence>
<dbReference type="SUPFAM" id="SSF55186">
    <property type="entry name" value="ThrRS/AlaRS common domain"/>
    <property type="match status" value="1"/>
</dbReference>
<comment type="catalytic activity">
    <reaction evidence="12">
        <text>tRNA(Ala) + L-alanine + ATP = L-alanyl-tRNA(Ala) + AMP + diphosphate</text>
        <dbReference type="Rhea" id="RHEA:12540"/>
        <dbReference type="Rhea" id="RHEA-COMP:9657"/>
        <dbReference type="Rhea" id="RHEA-COMP:9923"/>
        <dbReference type="ChEBI" id="CHEBI:30616"/>
        <dbReference type="ChEBI" id="CHEBI:33019"/>
        <dbReference type="ChEBI" id="CHEBI:57972"/>
        <dbReference type="ChEBI" id="CHEBI:78442"/>
        <dbReference type="ChEBI" id="CHEBI:78497"/>
        <dbReference type="ChEBI" id="CHEBI:456215"/>
        <dbReference type="EC" id="6.1.1.7"/>
    </reaction>
</comment>